<feature type="transmembrane region" description="Helical" evidence="1">
    <location>
        <begin position="38"/>
        <end position="58"/>
    </location>
</feature>
<comment type="caution">
    <text evidence="2">The sequence shown here is derived from an EMBL/GenBank/DDBJ whole genome shotgun (WGS) entry which is preliminary data.</text>
</comment>
<keyword evidence="1" id="KW-0472">Membrane</keyword>
<dbReference type="RefSeq" id="WP_216520672.1">
    <property type="nucleotide sequence ID" value="NZ_JAHLPM010000011.1"/>
</dbReference>
<name>A0ABS6EA22_9FIRM</name>
<gene>
    <name evidence="2" type="ORF">KQI42_13535</name>
</gene>
<sequence length="222" mass="25250">MKKKDFIWLACLAIIVLFLTYPTTHHLFMTATKAHPYLMGFIKVAILASMGEILALRISLGYYRKPVGFLWRFIIWGFLGMAFALVFDVFAMGTLGVMEKGLLPNFSNLIANKFITAFFTSTLMNLIFGPTFMALHRITDTYIDLGQGQLNRIFKIKLVDVVNHIDWYGFLSFVLLKTVPLFWIPAHTITFMLPGEYRVLMASFLSIALGGILAFSKRKKAK</sequence>
<evidence type="ECO:0008006" key="4">
    <source>
        <dbReference type="Google" id="ProtNLM"/>
    </source>
</evidence>
<feature type="transmembrane region" description="Helical" evidence="1">
    <location>
        <begin position="165"/>
        <end position="185"/>
    </location>
</feature>
<evidence type="ECO:0000313" key="3">
    <source>
        <dbReference type="Proteomes" id="UP000749471"/>
    </source>
</evidence>
<keyword evidence="3" id="KW-1185">Reference proteome</keyword>
<reference evidence="2 3" key="1">
    <citation type="submission" date="2021-06" db="EMBL/GenBank/DDBJ databases">
        <authorList>
            <person name="Sun Q."/>
            <person name="Li D."/>
        </authorList>
    </citation>
    <scope>NUCLEOTIDE SEQUENCE [LARGE SCALE GENOMIC DNA]</scope>
    <source>
        <strain evidence="2 3">MSJ-40</strain>
    </source>
</reference>
<keyword evidence="1" id="KW-1133">Transmembrane helix</keyword>
<feature type="transmembrane region" description="Helical" evidence="1">
    <location>
        <begin position="114"/>
        <end position="135"/>
    </location>
</feature>
<organism evidence="2 3">
    <name type="scientific">Tissierella simiarum</name>
    <dbReference type="NCBI Taxonomy" id="2841534"/>
    <lineage>
        <taxon>Bacteria</taxon>
        <taxon>Bacillati</taxon>
        <taxon>Bacillota</taxon>
        <taxon>Tissierellia</taxon>
        <taxon>Tissierellales</taxon>
        <taxon>Tissierellaceae</taxon>
        <taxon>Tissierella</taxon>
    </lineage>
</organism>
<dbReference type="EMBL" id="JAHLPM010000011">
    <property type="protein sequence ID" value="MBU5439044.1"/>
    <property type="molecule type" value="Genomic_DNA"/>
</dbReference>
<protein>
    <recommendedName>
        <fullName evidence="4">Mpv17 / PMP22 family protein</fullName>
    </recommendedName>
</protein>
<keyword evidence="1" id="KW-0812">Transmembrane</keyword>
<dbReference type="Proteomes" id="UP000749471">
    <property type="component" value="Unassembled WGS sequence"/>
</dbReference>
<evidence type="ECO:0000256" key="1">
    <source>
        <dbReference type="SAM" id="Phobius"/>
    </source>
</evidence>
<proteinExistence type="predicted"/>
<feature type="transmembrane region" description="Helical" evidence="1">
    <location>
        <begin position="70"/>
        <end position="94"/>
    </location>
</feature>
<accession>A0ABS6EA22</accession>
<feature type="transmembrane region" description="Helical" evidence="1">
    <location>
        <begin position="197"/>
        <end position="216"/>
    </location>
</feature>
<evidence type="ECO:0000313" key="2">
    <source>
        <dbReference type="EMBL" id="MBU5439044.1"/>
    </source>
</evidence>